<evidence type="ECO:0000313" key="9">
    <source>
        <dbReference type="Proteomes" id="UP000183365"/>
    </source>
</evidence>
<evidence type="ECO:0000256" key="2">
    <source>
        <dbReference type="ARBA" id="ARBA00023015"/>
    </source>
</evidence>
<evidence type="ECO:0000256" key="3">
    <source>
        <dbReference type="ARBA" id="ARBA00023163"/>
    </source>
</evidence>
<organism evidence="8 9">
    <name type="scientific">Hanseniaspora guilliermondii</name>
    <dbReference type="NCBI Taxonomy" id="56406"/>
    <lineage>
        <taxon>Eukaryota</taxon>
        <taxon>Fungi</taxon>
        <taxon>Dikarya</taxon>
        <taxon>Ascomycota</taxon>
        <taxon>Saccharomycotina</taxon>
        <taxon>Saccharomycetes</taxon>
        <taxon>Saccharomycodales</taxon>
        <taxon>Saccharomycodaceae</taxon>
        <taxon>Hanseniaspora</taxon>
    </lineage>
</organism>
<keyword evidence="9" id="KW-1185">Reference proteome</keyword>
<dbReference type="GO" id="GO:0005634">
    <property type="term" value="C:nucleus"/>
    <property type="evidence" value="ECO:0007669"/>
    <property type="project" value="UniProtKB-SubCell"/>
</dbReference>
<dbReference type="Proteomes" id="UP000183365">
    <property type="component" value="Unassembled WGS sequence"/>
</dbReference>
<dbReference type="InterPro" id="IPR046347">
    <property type="entry name" value="bZIP_sf"/>
</dbReference>
<feature type="coiled-coil region" evidence="5">
    <location>
        <begin position="279"/>
        <end position="313"/>
    </location>
</feature>
<dbReference type="PROSITE" id="PS00036">
    <property type="entry name" value="BZIP_BASIC"/>
    <property type="match status" value="1"/>
</dbReference>
<evidence type="ECO:0000256" key="4">
    <source>
        <dbReference type="ARBA" id="ARBA00023242"/>
    </source>
</evidence>
<accession>A0A1L0AYL1</accession>
<evidence type="ECO:0000256" key="6">
    <source>
        <dbReference type="SAM" id="MobiDB-lite"/>
    </source>
</evidence>
<dbReference type="CDD" id="cd14687">
    <property type="entry name" value="bZIP_ATF2"/>
    <property type="match status" value="1"/>
</dbReference>
<evidence type="ECO:0000256" key="5">
    <source>
        <dbReference type="SAM" id="Coils"/>
    </source>
</evidence>
<keyword evidence="4" id="KW-0539">Nucleus</keyword>
<comment type="subcellular location">
    <subcellularLocation>
        <location evidence="1">Nucleus</location>
    </subcellularLocation>
</comment>
<dbReference type="Pfam" id="PF00170">
    <property type="entry name" value="bZIP_1"/>
    <property type="match status" value="1"/>
</dbReference>
<reference evidence="9" key="1">
    <citation type="submission" date="2016-11" db="EMBL/GenBank/DDBJ databases">
        <authorList>
            <person name="Guldener U."/>
        </authorList>
    </citation>
    <scope>NUCLEOTIDE SEQUENCE [LARGE SCALE GENOMIC DNA]</scope>
</reference>
<proteinExistence type="predicted"/>
<dbReference type="GO" id="GO:0003700">
    <property type="term" value="F:DNA-binding transcription factor activity"/>
    <property type="evidence" value="ECO:0007669"/>
    <property type="project" value="InterPro"/>
</dbReference>
<feature type="compositionally biased region" description="Low complexity" evidence="6">
    <location>
        <begin position="212"/>
        <end position="235"/>
    </location>
</feature>
<keyword evidence="2" id="KW-0805">Transcription regulation</keyword>
<dbReference type="InterPro" id="IPR051027">
    <property type="entry name" value="bZIP_transcription_factors"/>
</dbReference>
<keyword evidence="3" id="KW-0804">Transcription</keyword>
<dbReference type="OrthoDB" id="295274at2759"/>
<evidence type="ECO:0000256" key="1">
    <source>
        <dbReference type="ARBA" id="ARBA00004123"/>
    </source>
</evidence>
<evidence type="ECO:0000313" key="8">
    <source>
        <dbReference type="EMBL" id="SGZ39226.1"/>
    </source>
</evidence>
<dbReference type="PANTHER" id="PTHR19304">
    <property type="entry name" value="CYCLIC-AMP RESPONSE ELEMENT BINDING PROTEIN"/>
    <property type="match status" value="1"/>
</dbReference>
<dbReference type="SUPFAM" id="SSF57959">
    <property type="entry name" value="Leucine zipper domain"/>
    <property type="match status" value="1"/>
</dbReference>
<dbReference type="VEuPathDB" id="FungiDB:HGUI_01426"/>
<name>A0A1L0AYL1_9ASCO</name>
<dbReference type="SMART" id="SM00338">
    <property type="entry name" value="BRLZ"/>
    <property type="match status" value="1"/>
</dbReference>
<gene>
    <name evidence="8" type="ORF">HGUI_01426</name>
</gene>
<feature type="region of interest" description="Disordered" evidence="6">
    <location>
        <begin position="194"/>
        <end position="252"/>
    </location>
</feature>
<protein>
    <recommendedName>
        <fullName evidence="7">BZIP domain-containing protein</fullName>
    </recommendedName>
</protein>
<keyword evidence="5" id="KW-0175">Coiled coil</keyword>
<dbReference type="Gene3D" id="1.20.5.170">
    <property type="match status" value="1"/>
</dbReference>
<evidence type="ECO:0000259" key="7">
    <source>
        <dbReference type="PROSITE" id="PS50217"/>
    </source>
</evidence>
<feature type="compositionally biased region" description="Polar residues" evidence="6">
    <location>
        <begin position="194"/>
        <end position="211"/>
    </location>
</feature>
<sequence length="313" mass="36472">MTNRNGSNNGNLNQMKPLNHLQFRQLSNNTNERNNSYLNFYQNLNPPHKFNNFNVIGDDSDLANSLKPLYRNYNIDVSQWPLTNPPIFENFINPYDDSETNYSQQINMNQLQQKGQTVDEAHMANMYHAEKDKRRRRVSISNGQIDQLNNDILQVDQLYYSQPPVYPKLLINQVPNIPEMGKMVKVEHMEERIPSNNGLQSQNSEYSSQQDDVSSNDNNDSNNKNNNVHVPNNKKGGAKRILPPSNTLIPGTPEYKKARLLERNRIAAMKCRQRKKLERDLMARDYDRVMAENKELKKKIQELEKLLEDKKIV</sequence>
<dbReference type="PROSITE" id="PS50217">
    <property type="entry name" value="BZIP"/>
    <property type="match status" value="1"/>
</dbReference>
<dbReference type="EMBL" id="FQNF01000019">
    <property type="protein sequence ID" value="SGZ39226.1"/>
    <property type="molecule type" value="Genomic_DNA"/>
</dbReference>
<dbReference type="AlphaFoldDB" id="A0A1L0AYL1"/>
<feature type="domain" description="BZIP" evidence="7">
    <location>
        <begin position="254"/>
        <end position="313"/>
    </location>
</feature>
<dbReference type="InterPro" id="IPR004827">
    <property type="entry name" value="bZIP"/>
</dbReference>